<keyword evidence="2" id="KW-1185">Reference proteome</keyword>
<dbReference type="AlphaFoldDB" id="A0AAN9TN30"/>
<name>A0AAN9TN30_9HEMI</name>
<proteinExistence type="predicted"/>
<sequence>MASLKFRALIRLKRDEPNNSTIRENISYVFGPKQLSTLLEIVMTEPSQDILEEFKIDNQYENIFRL</sequence>
<reference evidence="1 2" key="1">
    <citation type="submission" date="2024-03" db="EMBL/GenBank/DDBJ databases">
        <title>Adaptation during the transition from Ophiocordyceps entomopathogen to insect associate is accompanied by gene loss and intensified selection.</title>
        <authorList>
            <person name="Ward C.M."/>
            <person name="Onetto C.A."/>
            <person name="Borneman A.R."/>
        </authorList>
    </citation>
    <scope>NUCLEOTIDE SEQUENCE [LARGE SCALE GENOMIC DNA]</scope>
    <source>
        <strain evidence="1">AWRI1</strain>
        <tissue evidence="1">Single Adult Female</tissue>
    </source>
</reference>
<evidence type="ECO:0000313" key="1">
    <source>
        <dbReference type="EMBL" id="KAK7595265.1"/>
    </source>
</evidence>
<gene>
    <name evidence="1" type="ORF">V9T40_013090</name>
</gene>
<dbReference type="Proteomes" id="UP001367676">
    <property type="component" value="Unassembled WGS sequence"/>
</dbReference>
<organism evidence="1 2">
    <name type="scientific">Parthenolecanium corni</name>
    <dbReference type="NCBI Taxonomy" id="536013"/>
    <lineage>
        <taxon>Eukaryota</taxon>
        <taxon>Metazoa</taxon>
        <taxon>Ecdysozoa</taxon>
        <taxon>Arthropoda</taxon>
        <taxon>Hexapoda</taxon>
        <taxon>Insecta</taxon>
        <taxon>Pterygota</taxon>
        <taxon>Neoptera</taxon>
        <taxon>Paraneoptera</taxon>
        <taxon>Hemiptera</taxon>
        <taxon>Sternorrhyncha</taxon>
        <taxon>Coccoidea</taxon>
        <taxon>Coccidae</taxon>
        <taxon>Parthenolecanium</taxon>
    </lineage>
</organism>
<dbReference type="EMBL" id="JBBCAQ010000018">
    <property type="protein sequence ID" value="KAK7595265.1"/>
    <property type="molecule type" value="Genomic_DNA"/>
</dbReference>
<evidence type="ECO:0000313" key="2">
    <source>
        <dbReference type="Proteomes" id="UP001367676"/>
    </source>
</evidence>
<accession>A0AAN9TN30</accession>
<protein>
    <submittedName>
        <fullName evidence="1">Uncharacterized protein</fullName>
    </submittedName>
</protein>
<comment type="caution">
    <text evidence="1">The sequence shown here is derived from an EMBL/GenBank/DDBJ whole genome shotgun (WGS) entry which is preliminary data.</text>
</comment>